<accession>A0A9Q1HT83</accession>
<dbReference type="Proteomes" id="UP001152803">
    <property type="component" value="Unassembled WGS sequence"/>
</dbReference>
<dbReference type="AlphaFoldDB" id="A0A9Q1HT83"/>
<evidence type="ECO:0000313" key="3">
    <source>
        <dbReference type="Proteomes" id="UP001152803"/>
    </source>
</evidence>
<name>A0A9Q1HT83_CONCO</name>
<gene>
    <name evidence="2" type="ORF">COCON_G00165920</name>
</gene>
<sequence>MKICLAARAAGSEFRSARFHKGVLRRLTPESCSTAGRVVRRLGSRPSAPPSAGLQNGRNGLSAFSAICSGRLRDVPLKQEISCHPAAQLIKVRVHVCFCYCCSFAKQAEQVGGAFVRPPNPPPPSSVSLNGDQSGLPQELPPPPTPSPRMLWLLTEQACIHQLTPAHRTHWRSGERGRVVFLRRCVRWNARGRMKPPSQASHLCARRGRVQMPSPLLPARSHPTDVQPSVVAHPVPALVGHWPVWEWCWQFWQAAVGMDGHLRCVVQERVGLLT</sequence>
<feature type="compositionally biased region" description="Polar residues" evidence="1">
    <location>
        <begin position="126"/>
        <end position="135"/>
    </location>
</feature>
<reference evidence="2" key="1">
    <citation type="journal article" date="2023" name="Science">
        <title>Genome structures resolve the early diversification of teleost fishes.</title>
        <authorList>
            <person name="Parey E."/>
            <person name="Louis A."/>
            <person name="Montfort J."/>
            <person name="Bouchez O."/>
            <person name="Roques C."/>
            <person name="Iampietro C."/>
            <person name="Lluch J."/>
            <person name="Castinel A."/>
            <person name="Donnadieu C."/>
            <person name="Desvignes T."/>
            <person name="Floi Bucao C."/>
            <person name="Jouanno E."/>
            <person name="Wen M."/>
            <person name="Mejri S."/>
            <person name="Dirks R."/>
            <person name="Jansen H."/>
            <person name="Henkel C."/>
            <person name="Chen W.J."/>
            <person name="Zahm M."/>
            <person name="Cabau C."/>
            <person name="Klopp C."/>
            <person name="Thompson A.W."/>
            <person name="Robinson-Rechavi M."/>
            <person name="Braasch I."/>
            <person name="Lecointre G."/>
            <person name="Bobe J."/>
            <person name="Postlethwait J.H."/>
            <person name="Berthelot C."/>
            <person name="Roest Crollius H."/>
            <person name="Guiguen Y."/>
        </authorList>
    </citation>
    <scope>NUCLEOTIDE SEQUENCE</scope>
    <source>
        <strain evidence="2">Concon-B</strain>
    </source>
</reference>
<evidence type="ECO:0000256" key="1">
    <source>
        <dbReference type="SAM" id="MobiDB-lite"/>
    </source>
</evidence>
<dbReference type="EMBL" id="JAFJMO010000012">
    <property type="protein sequence ID" value="KAJ8260869.1"/>
    <property type="molecule type" value="Genomic_DNA"/>
</dbReference>
<evidence type="ECO:0000313" key="2">
    <source>
        <dbReference type="EMBL" id="KAJ8260869.1"/>
    </source>
</evidence>
<comment type="caution">
    <text evidence="2">The sequence shown here is derived from an EMBL/GenBank/DDBJ whole genome shotgun (WGS) entry which is preliminary data.</text>
</comment>
<proteinExistence type="predicted"/>
<organism evidence="2 3">
    <name type="scientific">Conger conger</name>
    <name type="common">Conger eel</name>
    <name type="synonym">Muraena conger</name>
    <dbReference type="NCBI Taxonomy" id="82655"/>
    <lineage>
        <taxon>Eukaryota</taxon>
        <taxon>Metazoa</taxon>
        <taxon>Chordata</taxon>
        <taxon>Craniata</taxon>
        <taxon>Vertebrata</taxon>
        <taxon>Euteleostomi</taxon>
        <taxon>Actinopterygii</taxon>
        <taxon>Neopterygii</taxon>
        <taxon>Teleostei</taxon>
        <taxon>Anguilliformes</taxon>
        <taxon>Congridae</taxon>
        <taxon>Conger</taxon>
    </lineage>
</organism>
<feature type="region of interest" description="Disordered" evidence="1">
    <location>
        <begin position="115"/>
        <end position="146"/>
    </location>
</feature>
<protein>
    <submittedName>
        <fullName evidence="2">Uncharacterized protein</fullName>
    </submittedName>
</protein>
<keyword evidence="3" id="KW-1185">Reference proteome</keyword>